<proteinExistence type="predicted"/>
<evidence type="ECO:0000313" key="1">
    <source>
        <dbReference type="EMBL" id="MDT3728946.1"/>
    </source>
</evidence>
<protein>
    <recommendedName>
        <fullName evidence="3">DUF4259 domain-containing protein</fullName>
    </recommendedName>
</protein>
<reference evidence="1" key="1">
    <citation type="submission" date="2024-05" db="EMBL/GenBank/DDBJ databases">
        <title>30 novel species of actinomycetes from the DSMZ collection.</title>
        <authorList>
            <person name="Nouioui I."/>
        </authorList>
    </citation>
    <scope>NUCLEOTIDE SEQUENCE</scope>
    <source>
        <strain evidence="1">DSM 41972</strain>
    </source>
</reference>
<accession>A0ABU3I7K7</accession>
<dbReference type="RefSeq" id="WP_139118631.1">
    <property type="nucleotide sequence ID" value="NZ_JAVSGH010000110.1"/>
</dbReference>
<dbReference type="Proteomes" id="UP001181313">
    <property type="component" value="Unassembled WGS sequence"/>
</dbReference>
<sequence>MIEGLSNPSVIELKLLSAATAERAAAFCRVFGSEEQRSWTDSVLELAWEMAAGHDVAEDCSTLLDSLVEDDEDDFEDADPTAHPEFYAEQAVGLVGEAMATALRPSTDRIETGFKTMRTLLSMVDFKLSGEKPVIVRAGEPLPPPGPLVQRERDAEDQALAILLRQRGVKGERRGPEPTWTELRELAVAFSAEVTPSLEEFSEANNWS</sequence>
<dbReference type="EMBL" id="JAVSGH010000110">
    <property type="protein sequence ID" value="MDT3728946.1"/>
    <property type="molecule type" value="Genomic_DNA"/>
</dbReference>
<name>A0ABU3I7K7_9ACTN</name>
<gene>
    <name evidence="1" type="ORF">ROS62_30430</name>
</gene>
<evidence type="ECO:0008006" key="3">
    <source>
        <dbReference type="Google" id="ProtNLM"/>
    </source>
</evidence>
<evidence type="ECO:0000313" key="2">
    <source>
        <dbReference type="Proteomes" id="UP001181313"/>
    </source>
</evidence>
<organism evidence="1 2">
    <name type="scientific">Streptomyces althioticus subsp. attaecolombicae</name>
    <dbReference type="NCBI Taxonomy" id="3075534"/>
    <lineage>
        <taxon>Bacteria</taxon>
        <taxon>Bacillati</taxon>
        <taxon>Actinomycetota</taxon>
        <taxon>Actinomycetes</taxon>
        <taxon>Kitasatosporales</taxon>
        <taxon>Streptomycetaceae</taxon>
        <taxon>Streptomyces</taxon>
        <taxon>Streptomyces althioticus group</taxon>
    </lineage>
</organism>
<comment type="caution">
    <text evidence="1">The sequence shown here is derived from an EMBL/GenBank/DDBJ whole genome shotgun (WGS) entry which is preliminary data.</text>
</comment>
<keyword evidence="2" id="KW-1185">Reference proteome</keyword>